<proteinExistence type="predicted"/>
<sequence length="208" mass="23712">MRTIANKFIFGFLFLFLSWKGLDGLLINYHSQQQYEVNILELEKTGTQHKRFLKINNGIAADPMIYFEENPGSPIDVVYPIISANQMMDARLGKPVEARVLVKIKNMSRECLEDGNCFLPDSTSISGITENDLLNFTKDQYQLLEEDGLKIAKDAILVEANTKPIPLAWNLLMFIGGSSFAFAILKSFFRKADNLEDYWEKVTEKKMA</sequence>
<protein>
    <recommendedName>
        <fullName evidence="4">Cytochrome c-type biogenesis protein</fullName>
    </recommendedName>
</protein>
<dbReference type="RefSeq" id="WP_200505352.1">
    <property type="nucleotide sequence ID" value="NZ_JAEHFX010000002.1"/>
</dbReference>
<keyword evidence="1" id="KW-0812">Transmembrane</keyword>
<comment type="caution">
    <text evidence="2">The sequence shown here is derived from an EMBL/GenBank/DDBJ whole genome shotgun (WGS) entry which is preliminary data.</text>
</comment>
<organism evidence="2 3">
    <name type="scientific">Adhaeribacter terrigena</name>
    <dbReference type="NCBI Taxonomy" id="2793070"/>
    <lineage>
        <taxon>Bacteria</taxon>
        <taxon>Pseudomonadati</taxon>
        <taxon>Bacteroidota</taxon>
        <taxon>Cytophagia</taxon>
        <taxon>Cytophagales</taxon>
        <taxon>Hymenobacteraceae</taxon>
        <taxon>Adhaeribacter</taxon>
    </lineage>
</organism>
<reference evidence="2 3" key="1">
    <citation type="submission" date="2020-12" db="EMBL/GenBank/DDBJ databases">
        <title>Bacterial novel species Adhaeribacter sp. BT258 isolated from soil.</title>
        <authorList>
            <person name="Jung H.-Y."/>
        </authorList>
    </citation>
    <scope>NUCLEOTIDE SEQUENCE [LARGE SCALE GENOMIC DNA]</scope>
    <source>
        <strain evidence="2 3">BT258</strain>
    </source>
</reference>
<keyword evidence="1" id="KW-0472">Membrane</keyword>
<evidence type="ECO:0008006" key="4">
    <source>
        <dbReference type="Google" id="ProtNLM"/>
    </source>
</evidence>
<evidence type="ECO:0000313" key="2">
    <source>
        <dbReference type="EMBL" id="MBK0402610.1"/>
    </source>
</evidence>
<name>A0ABS1BZM3_9BACT</name>
<gene>
    <name evidence="2" type="ORF">I5M27_06410</name>
</gene>
<evidence type="ECO:0000256" key="1">
    <source>
        <dbReference type="SAM" id="Phobius"/>
    </source>
</evidence>
<dbReference type="EMBL" id="JAEHFX010000002">
    <property type="protein sequence ID" value="MBK0402610.1"/>
    <property type="molecule type" value="Genomic_DNA"/>
</dbReference>
<dbReference type="Proteomes" id="UP000644147">
    <property type="component" value="Unassembled WGS sequence"/>
</dbReference>
<feature type="transmembrane region" description="Helical" evidence="1">
    <location>
        <begin position="167"/>
        <end position="185"/>
    </location>
</feature>
<keyword evidence="3" id="KW-1185">Reference proteome</keyword>
<accession>A0ABS1BZM3</accession>
<keyword evidence="1" id="KW-1133">Transmembrane helix</keyword>
<evidence type="ECO:0000313" key="3">
    <source>
        <dbReference type="Proteomes" id="UP000644147"/>
    </source>
</evidence>